<dbReference type="Proteomes" id="UP000244162">
    <property type="component" value="Unassembled WGS sequence"/>
</dbReference>
<keyword evidence="3" id="KW-1185">Reference proteome</keyword>
<comment type="caution">
    <text evidence="2">The sequence shown here is derived from an EMBL/GenBank/DDBJ whole genome shotgun (WGS) entry which is preliminary data.</text>
</comment>
<proteinExistence type="predicted"/>
<name>A0A2T5FXG9_9SPHN</name>
<dbReference type="EMBL" id="NWBU01000009">
    <property type="protein sequence ID" value="PTQ10830.1"/>
    <property type="molecule type" value="Genomic_DNA"/>
</dbReference>
<dbReference type="AlphaFoldDB" id="A0A2T5FXG9"/>
<evidence type="ECO:0000313" key="2">
    <source>
        <dbReference type="EMBL" id="PTQ10830.1"/>
    </source>
</evidence>
<protein>
    <submittedName>
        <fullName evidence="2">ABC transporter</fullName>
    </submittedName>
</protein>
<reference evidence="2 3" key="1">
    <citation type="submission" date="2017-09" db="EMBL/GenBank/DDBJ databases">
        <title>Sphingomonas panjinensis sp.nov., isolated from oil-contaminated soil.</title>
        <authorList>
            <person name="Wang L."/>
            <person name="Chen L."/>
        </authorList>
    </citation>
    <scope>NUCLEOTIDE SEQUENCE [LARGE SCALE GENOMIC DNA]</scope>
    <source>
        <strain evidence="2 3">FW-11</strain>
    </source>
</reference>
<gene>
    <name evidence="2" type="ORF">CLG96_10575</name>
</gene>
<evidence type="ECO:0000259" key="1">
    <source>
        <dbReference type="Pfam" id="PF03886"/>
    </source>
</evidence>
<sequence>MHQRRPLLSLLPILLGLPLAACISLGEKPPRTLLTLNAASPVAVGTSHSVQNGSVVAVLVPTVPQALMTQRVPVRTGNNSVAYLKDALWVEQPSRLFRALLAETIAARTGRIVPDLRLASFAPDTRLTGRLLNFGLDAPSSNVIVTYDAMLLRSGSSETRRFEARVPVADHDPETVATALNQAANQVAAEVSDWLGR</sequence>
<organism evidence="2 3">
    <name type="scientific">Sphingomonas oleivorans</name>
    <dbReference type="NCBI Taxonomy" id="1735121"/>
    <lineage>
        <taxon>Bacteria</taxon>
        <taxon>Pseudomonadati</taxon>
        <taxon>Pseudomonadota</taxon>
        <taxon>Alphaproteobacteria</taxon>
        <taxon>Sphingomonadales</taxon>
        <taxon>Sphingomonadaceae</taxon>
        <taxon>Sphingomonas</taxon>
    </lineage>
</organism>
<dbReference type="Gene3D" id="3.40.50.10610">
    <property type="entry name" value="ABC-type transport auxiliary lipoprotein component"/>
    <property type="match status" value="1"/>
</dbReference>
<dbReference type="Pfam" id="PF03886">
    <property type="entry name" value="ABC_trans_aux"/>
    <property type="match status" value="1"/>
</dbReference>
<feature type="domain" description="ABC-type transport auxiliary lipoprotein component" evidence="1">
    <location>
        <begin position="41"/>
        <end position="191"/>
    </location>
</feature>
<dbReference type="OrthoDB" id="7391077at2"/>
<evidence type="ECO:0000313" key="3">
    <source>
        <dbReference type="Proteomes" id="UP000244162"/>
    </source>
</evidence>
<dbReference type="InterPro" id="IPR005586">
    <property type="entry name" value="ABC_trans_aux"/>
</dbReference>
<dbReference type="SUPFAM" id="SSF159594">
    <property type="entry name" value="XCC0632-like"/>
    <property type="match status" value="1"/>
</dbReference>
<accession>A0A2T5FXG9</accession>